<keyword evidence="1" id="KW-0472">Membrane</keyword>
<dbReference type="EMBL" id="CP059733">
    <property type="protein sequence ID" value="WDE06290.1"/>
    <property type="molecule type" value="Genomic_DNA"/>
</dbReference>
<proteinExistence type="predicted"/>
<evidence type="ECO:0000256" key="1">
    <source>
        <dbReference type="SAM" id="Phobius"/>
    </source>
</evidence>
<keyword evidence="1" id="KW-1133">Transmembrane helix</keyword>
<feature type="transmembrane region" description="Helical" evidence="1">
    <location>
        <begin position="7"/>
        <end position="27"/>
    </location>
</feature>
<protein>
    <submittedName>
        <fullName evidence="2">Uncharacterized protein</fullName>
    </submittedName>
</protein>
<evidence type="ECO:0000313" key="2">
    <source>
        <dbReference type="EMBL" id="WDE06290.1"/>
    </source>
</evidence>
<feature type="transmembrane region" description="Helical" evidence="1">
    <location>
        <begin position="108"/>
        <end position="129"/>
    </location>
</feature>
<keyword evidence="1" id="KW-0812">Transmembrane</keyword>
<dbReference type="Proteomes" id="UP000032352">
    <property type="component" value="Chromosome"/>
</dbReference>
<reference evidence="2 3" key="1">
    <citation type="journal article" date="2015" name="Genome Announc.">
        <title>Draft Genome Sequences of Marine Isolates of Thalassomonas viridans and Thalassomonas actiniarum.</title>
        <authorList>
            <person name="Olonade I."/>
            <person name="van Zyl L.J."/>
            <person name="Trindade M."/>
        </authorList>
    </citation>
    <scope>NUCLEOTIDE SEQUENCE [LARGE SCALE GENOMIC DNA]</scope>
    <source>
        <strain evidence="2 3">XOM25</strain>
    </source>
</reference>
<name>A0AAE9Z567_9GAMM</name>
<dbReference type="KEGG" id="tvd:SG34_005025"/>
<evidence type="ECO:0000313" key="3">
    <source>
        <dbReference type="Proteomes" id="UP000032352"/>
    </source>
</evidence>
<feature type="transmembrane region" description="Helical" evidence="1">
    <location>
        <begin position="75"/>
        <end position="93"/>
    </location>
</feature>
<gene>
    <name evidence="2" type="ORF">SG34_005025</name>
</gene>
<keyword evidence="3" id="KW-1185">Reference proteome</keyword>
<reference evidence="2 3" key="2">
    <citation type="journal article" date="2022" name="Mar. Drugs">
        <title>Bioassay-Guided Fractionation Leads to the Detection of Cholic Acid Generated by the Rare Thalassomonas sp.</title>
        <authorList>
            <person name="Pheiffer F."/>
            <person name="Schneider Y.K."/>
            <person name="Hansen E.H."/>
            <person name="Andersen J.H."/>
            <person name="Isaksson J."/>
            <person name="Busche T."/>
            <person name="R C."/>
            <person name="Kalinowski J."/>
            <person name="Zyl L.V."/>
            <person name="Trindade M."/>
        </authorList>
    </citation>
    <scope>NUCLEOTIDE SEQUENCE [LARGE SCALE GENOMIC DNA]</scope>
    <source>
        <strain evidence="2 3">XOM25</strain>
    </source>
</reference>
<sequence>MSLRNKNWPVFSFTLLYITAIALRHILSSVYSDFPQEEKVYFWYQTFEYVFFGAFMISIALHALLLWTTTRAIKCIYVLMTINVCFYAFMHWQRNIMGWNEPDWTWDLYTWTVVPINYIIVSILIFASIKGVHGRDGRSIS</sequence>
<accession>A0AAE9Z567</accession>
<dbReference type="AlphaFoldDB" id="A0AAE9Z567"/>
<feature type="transmembrane region" description="Helical" evidence="1">
    <location>
        <begin position="47"/>
        <end position="68"/>
    </location>
</feature>
<organism evidence="2 3">
    <name type="scientific">Thalassomonas viridans</name>
    <dbReference type="NCBI Taxonomy" id="137584"/>
    <lineage>
        <taxon>Bacteria</taxon>
        <taxon>Pseudomonadati</taxon>
        <taxon>Pseudomonadota</taxon>
        <taxon>Gammaproteobacteria</taxon>
        <taxon>Alteromonadales</taxon>
        <taxon>Colwelliaceae</taxon>
        <taxon>Thalassomonas</taxon>
    </lineage>
</organism>